<keyword evidence="1" id="KW-0238">DNA-binding</keyword>
<sequence length="104" mass="11951">MTSTPDKMKTYVYSSTLSSKNQVTIPMKVREVLGAEPGDQVMFVYGENREVTLKVRKKNSLLSLFGSMPPKGDKSALDWDKIRKQARKERISSRWKKEDDTCTF</sequence>
<dbReference type="SMART" id="SM00966">
    <property type="entry name" value="SpoVT_AbrB"/>
    <property type="match status" value="1"/>
</dbReference>
<dbReference type="InterPro" id="IPR037914">
    <property type="entry name" value="SpoVT-AbrB_sf"/>
</dbReference>
<dbReference type="SUPFAM" id="SSF89447">
    <property type="entry name" value="AbrB/MazE/MraZ-like"/>
    <property type="match status" value="1"/>
</dbReference>
<gene>
    <name evidence="3" type="ORF">BDD39_002712</name>
</gene>
<evidence type="ECO:0000313" key="3">
    <source>
        <dbReference type="EMBL" id="NIK16202.1"/>
    </source>
</evidence>
<dbReference type="RefSeq" id="WP_243846039.1">
    <property type="nucleotide sequence ID" value="NZ_JAASRS010000001.1"/>
</dbReference>
<reference evidence="3 4" key="1">
    <citation type="submission" date="2020-03" db="EMBL/GenBank/DDBJ databases">
        <title>Genomic Encyclopedia of Archaeal and Bacterial Type Strains, Phase II (KMG-II): from individual species to whole genera.</title>
        <authorList>
            <person name="Goeker M."/>
        </authorList>
    </citation>
    <scope>NUCLEOTIDE SEQUENCE [LARGE SCALE GENOMIC DNA]</scope>
    <source>
        <strain evidence="3 4">DSM 4749</strain>
    </source>
</reference>
<organism evidence="3 4">
    <name type="scientific">Saccharococcus thermophilus</name>
    <dbReference type="NCBI Taxonomy" id="29396"/>
    <lineage>
        <taxon>Bacteria</taxon>
        <taxon>Bacillati</taxon>
        <taxon>Bacillota</taxon>
        <taxon>Bacilli</taxon>
        <taxon>Bacillales</taxon>
        <taxon>Anoxybacillaceae</taxon>
        <taxon>Saccharococcus</taxon>
    </lineage>
</organism>
<comment type="caution">
    <text evidence="3">The sequence shown here is derived from an EMBL/GenBank/DDBJ whole genome shotgun (WGS) entry which is preliminary data.</text>
</comment>
<name>A0A846MKN2_9BACL</name>
<dbReference type="Proteomes" id="UP000532769">
    <property type="component" value="Unassembled WGS sequence"/>
</dbReference>
<dbReference type="Pfam" id="PF04014">
    <property type="entry name" value="MazE_antitoxin"/>
    <property type="match status" value="1"/>
</dbReference>
<dbReference type="GO" id="GO:0003677">
    <property type="term" value="F:DNA binding"/>
    <property type="evidence" value="ECO:0007669"/>
    <property type="project" value="UniProtKB-UniRule"/>
</dbReference>
<dbReference type="AlphaFoldDB" id="A0A846MKN2"/>
<dbReference type="PROSITE" id="PS51740">
    <property type="entry name" value="SPOVT_ABRB"/>
    <property type="match status" value="1"/>
</dbReference>
<evidence type="ECO:0000256" key="1">
    <source>
        <dbReference type="PROSITE-ProRule" id="PRU01076"/>
    </source>
</evidence>
<dbReference type="NCBIfam" id="TIGR01439">
    <property type="entry name" value="lp_hng_hel_AbrB"/>
    <property type="match status" value="1"/>
</dbReference>
<proteinExistence type="predicted"/>
<feature type="domain" description="SpoVT-AbrB" evidence="2">
    <location>
        <begin position="12"/>
        <end position="58"/>
    </location>
</feature>
<dbReference type="EMBL" id="JAASRS010000001">
    <property type="protein sequence ID" value="NIK16202.1"/>
    <property type="molecule type" value="Genomic_DNA"/>
</dbReference>
<evidence type="ECO:0000313" key="4">
    <source>
        <dbReference type="Proteomes" id="UP000532769"/>
    </source>
</evidence>
<keyword evidence="4" id="KW-1185">Reference proteome</keyword>
<protein>
    <submittedName>
        <fullName evidence="3">AbrB family looped-hinge helix DNA binding protein</fullName>
    </submittedName>
</protein>
<evidence type="ECO:0000259" key="2">
    <source>
        <dbReference type="PROSITE" id="PS51740"/>
    </source>
</evidence>
<dbReference type="Gene3D" id="2.10.260.10">
    <property type="match status" value="1"/>
</dbReference>
<dbReference type="InterPro" id="IPR007159">
    <property type="entry name" value="SpoVT-AbrB_dom"/>
</dbReference>
<accession>A0A846MKN2</accession>